<dbReference type="InterPro" id="IPR021424">
    <property type="entry name" value="PorA"/>
</dbReference>
<gene>
    <name evidence="3" type="ORF">FXN61_29280</name>
</gene>
<feature type="region of interest" description="Disordered" evidence="1">
    <location>
        <begin position="1"/>
        <end position="22"/>
    </location>
</feature>
<comment type="caution">
    <text evidence="3">The sequence shown here is derived from an EMBL/GenBank/DDBJ whole genome shotgun (WGS) entry which is preliminary data.</text>
</comment>
<evidence type="ECO:0000313" key="3">
    <source>
        <dbReference type="EMBL" id="NKE60663.1"/>
    </source>
</evidence>
<dbReference type="EMBL" id="VSRL01000131">
    <property type="protein sequence ID" value="NKE60663.1"/>
    <property type="molecule type" value="Genomic_DNA"/>
</dbReference>
<feature type="transmembrane region" description="Helical" evidence="2">
    <location>
        <begin position="340"/>
        <end position="360"/>
    </location>
</feature>
<organism evidence="3 4">
    <name type="scientific">Lentzea indica</name>
    <dbReference type="NCBI Taxonomy" id="2604800"/>
    <lineage>
        <taxon>Bacteria</taxon>
        <taxon>Bacillati</taxon>
        <taxon>Actinomycetota</taxon>
        <taxon>Actinomycetes</taxon>
        <taxon>Pseudonocardiales</taxon>
        <taxon>Pseudonocardiaceae</taxon>
        <taxon>Lentzea</taxon>
    </lineage>
</organism>
<keyword evidence="4" id="KW-1185">Reference proteome</keyword>
<keyword evidence="2" id="KW-0812">Transmembrane</keyword>
<protein>
    <submittedName>
        <fullName evidence="3">DUF3068 domain-containing protein</fullName>
    </submittedName>
</protein>
<evidence type="ECO:0000313" key="4">
    <source>
        <dbReference type="Proteomes" id="UP001515943"/>
    </source>
</evidence>
<reference evidence="3 4" key="1">
    <citation type="submission" date="2019-08" db="EMBL/GenBank/DDBJ databases">
        <title>Lentzea from Indian Himalayas.</title>
        <authorList>
            <person name="Mandal S."/>
            <person name="Mallick Gupta A."/>
            <person name="Maiti P.K."/>
            <person name="Sarkar J."/>
            <person name="Mandal S."/>
        </authorList>
    </citation>
    <scope>NUCLEOTIDE SEQUENCE [LARGE SCALE GENOMIC DNA]</scope>
    <source>
        <strain evidence="3 4">PSKA42</strain>
    </source>
</reference>
<evidence type="ECO:0000256" key="2">
    <source>
        <dbReference type="SAM" id="Phobius"/>
    </source>
</evidence>
<keyword evidence="2" id="KW-1133">Transmembrane helix</keyword>
<proteinExistence type="predicted"/>
<accession>A0ABX1FNS9</accession>
<keyword evidence="2" id="KW-0472">Membrane</keyword>
<dbReference type="Proteomes" id="UP001515943">
    <property type="component" value="Unassembled WGS sequence"/>
</dbReference>
<evidence type="ECO:0000256" key="1">
    <source>
        <dbReference type="SAM" id="MobiDB-lite"/>
    </source>
</evidence>
<dbReference type="Pfam" id="PF11271">
    <property type="entry name" value="PorA"/>
    <property type="match status" value="1"/>
</dbReference>
<name>A0ABX1FNS9_9PSEU</name>
<feature type="transmembrane region" description="Helical" evidence="2">
    <location>
        <begin position="53"/>
        <end position="76"/>
    </location>
</feature>
<sequence>MRVGGRVASFSTRTDQDDLSHPGRRVAQRLLSGSFHATVTSLSHLEGGRVRRVASLVLVGLGIFSLALGAVLRFYVYPELAVVPLDQKTQSVAEGAAKVFYPKELVVKDAHLTATRKVESNLTLPEAKVEGDVMVWDQGLVVTDANNQLVSAMEHRVCLDRRTNMALEKCSQQYVTDDEKGPTANDRAVRQEGLNYKFPFSTERKDYEYFDTTLRKASTARYEGTEQLSGLEVYKFVQKIPSTKFRDQEVPGQLVNSTEASVKAERRYQNTRTMWVEPVSGIIVKGSEQQRQVLVGPDGKEGTVLLDATLTFNEKTVKESVERASEARDKLNLISSTGPIVLLSVGLVLLLAGILVGVLGRRAKHVA</sequence>